<keyword evidence="1" id="KW-0732">Signal</keyword>
<dbReference type="Pfam" id="PF04398">
    <property type="entry name" value="DUF538"/>
    <property type="match status" value="1"/>
</dbReference>
<dbReference type="PANTHER" id="PTHR31676:SF30">
    <property type="entry name" value="OS05G0421100 PROTEIN"/>
    <property type="match status" value="1"/>
</dbReference>
<comment type="caution">
    <text evidence="2">The sequence shown here is derived from an EMBL/GenBank/DDBJ whole genome shotgun (WGS) entry which is preliminary data.</text>
</comment>
<evidence type="ECO:0000313" key="2">
    <source>
        <dbReference type="EMBL" id="GJN14451.1"/>
    </source>
</evidence>
<feature type="chain" id="PRO_5043797794" evidence="1">
    <location>
        <begin position="24"/>
        <end position="176"/>
    </location>
</feature>
<proteinExistence type="predicted"/>
<reference evidence="2" key="1">
    <citation type="journal article" date="2018" name="DNA Res.">
        <title>Multiple hybrid de novo genome assembly of finger millet, an orphan allotetraploid crop.</title>
        <authorList>
            <person name="Hatakeyama M."/>
            <person name="Aluri S."/>
            <person name="Balachadran M.T."/>
            <person name="Sivarajan S.R."/>
            <person name="Patrignani A."/>
            <person name="Gruter S."/>
            <person name="Poveda L."/>
            <person name="Shimizu-Inatsugi R."/>
            <person name="Baeten J."/>
            <person name="Francoijs K.J."/>
            <person name="Nataraja K.N."/>
            <person name="Reddy Y.A.N."/>
            <person name="Phadnis S."/>
            <person name="Ravikumar R.L."/>
            <person name="Schlapbach R."/>
            <person name="Sreeman S.M."/>
            <person name="Shimizu K.K."/>
        </authorList>
    </citation>
    <scope>NUCLEOTIDE SEQUENCE</scope>
</reference>
<protein>
    <submittedName>
        <fullName evidence="2">Uncharacterized protein</fullName>
    </submittedName>
</protein>
<accession>A0AAV5DWA4</accession>
<sequence length="176" mass="18999">MAAAARRILLLPCILSLLLAAAATICDSDDESDQSMPLSLFLASVAAAGSRGGPVNPSAYEKLEGFGFPRASFRACEFEVQGRYRIKYSPVISGIVEAGSIRNLRGVSVRMFLLDWGIDRVVVEDSGHLMFYVGPLSQAFPAEGFEESPECQSCRHSRSWDGMAAMVDAMAHMAAM</sequence>
<dbReference type="InterPro" id="IPR036758">
    <property type="entry name" value="At5g01610-like"/>
</dbReference>
<evidence type="ECO:0000313" key="3">
    <source>
        <dbReference type="Proteomes" id="UP001054889"/>
    </source>
</evidence>
<dbReference type="InterPro" id="IPR007493">
    <property type="entry name" value="DUF538"/>
</dbReference>
<dbReference type="SUPFAM" id="SSF141562">
    <property type="entry name" value="At5g01610-like"/>
    <property type="match status" value="1"/>
</dbReference>
<dbReference type="AlphaFoldDB" id="A0AAV5DWA4"/>
<dbReference type="PANTHER" id="PTHR31676">
    <property type="entry name" value="T31J12.3 PROTEIN-RELATED"/>
    <property type="match status" value="1"/>
</dbReference>
<dbReference type="Gene3D" id="2.30.240.10">
    <property type="entry name" value="At5g01610-like"/>
    <property type="match status" value="1"/>
</dbReference>
<dbReference type="Proteomes" id="UP001054889">
    <property type="component" value="Unassembled WGS sequence"/>
</dbReference>
<evidence type="ECO:0000256" key="1">
    <source>
        <dbReference type="SAM" id="SignalP"/>
    </source>
</evidence>
<feature type="signal peptide" evidence="1">
    <location>
        <begin position="1"/>
        <end position="23"/>
    </location>
</feature>
<name>A0AAV5DWA4_ELECO</name>
<gene>
    <name evidence="2" type="primary">gb01280</name>
    <name evidence="2" type="ORF">PR202_gb01280</name>
</gene>
<keyword evidence="3" id="KW-1185">Reference proteome</keyword>
<dbReference type="EMBL" id="BQKI01000071">
    <property type="protein sequence ID" value="GJN14451.1"/>
    <property type="molecule type" value="Genomic_DNA"/>
</dbReference>
<reference evidence="2" key="2">
    <citation type="submission" date="2021-12" db="EMBL/GenBank/DDBJ databases">
        <title>Resequencing data analysis of finger millet.</title>
        <authorList>
            <person name="Hatakeyama M."/>
            <person name="Aluri S."/>
            <person name="Balachadran M.T."/>
            <person name="Sivarajan S.R."/>
            <person name="Poveda L."/>
            <person name="Shimizu-Inatsugi R."/>
            <person name="Schlapbach R."/>
            <person name="Sreeman S.M."/>
            <person name="Shimizu K.K."/>
        </authorList>
    </citation>
    <scope>NUCLEOTIDE SEQUENCE</scope>
</reference>
<organism evidence="2 3">
    <name type="scientific">Eleusine coracana subsp. coracana</name>
    <dbReference type="NCBI Taxonomy" id="191504"/>
    <lineage>
        <taxon>Eukaryota</taxon>
        <taxon>Viridiplantae</taxon>
        <taxon>Streptophyta</taxon>
        <taxon>Embryophyta</taxon>
        <taxon>Tracheophyta</taxon>
        <taxon>Spermatophyta</taxon>
        <taxon>Magnoliopsida</taxon>
        <taxon>Liliopsida</taxon>
        <taxon>Poales</taxon>
        <taxon>Poaceae</taxon>
        <taxon>PACMAD clade</taxon>
        <taxon>Chloridoideae</taxon>
        <taxon>Cynodonteae</taxon>
        <taxon>Eleusininae</taxon>
        <taxon>Eleusine</taxon>
    </lineage>
</organism>